<dbReference type="UniPathway" id="UPA00053">
    <property type="reaction ID" value="UER00085"/>
</dbReference>
<dbReference type="InterPro" id="IPR056179">
    <property type="entry name" value="DHQS_C"/>
</dbReference>
<feature type="binding site" evidence="18">
    <location>
        <position position="182"/>
    </location>
    <ligand>
        <name>Zn(2+)</name>
        <dbReference type="ChEBI" id="CHEBI:29105"/>
    </ligand>
</feature>
<dbReference type="PANTHER" id="PTHR43622:SF7">
    <property type="entry name" value="3-DEHYDROQUINATE SYNTHASE, CHLOROPLASTIC"/>
    <property type="match status" value="1"/>
</dbReference>
<evidence type="ECO:0000256" key="17">
    <source>
        <dbReference type="ARBA" id="ARBA00023285"/>
    </source>
</evidence>
<dbReference type="InterPro" id="IPR050071">
    <property type="entry name" value="Dehydroquinate_synthase"/>
</dbReference>
<keyword evidence="13 18" id="KW-0862">Zinc</keyword>
<keyword evidence="17 18" id="KW-0170">Cobalt</keyword>
<dbReference type="Gene3D" id="1.20.1090.10">
    <property type="entry name" value="Dehydroquinate synthase-like - alpha domain"/>
    <property type="match status" value="1"/>
</dbReference>
<evidence type="ECO:0000256" key="19">
    <source>
        <dbReference type="SAM" id="Phobius"/>
    </source>
</evidence>
<keyword evidence="14 18" id="KW-0520">NAD</keyword>
<feature type="binding site" evidence="18">
    <location>
        <position position="245"/>
    </location>
    <ligand>
        <name>Zn(2+)</name>
        <dbReference type="ChEBI" id="CHEBI:29105"/>
    </ligand>
</feature>
<dbReference type="PANTHER" id="PTHR43622">
    <property type="entry name" value="3-DEHYDROQUINATE SYNTHASE"/>
    <property type="match status" value="1"/>
</dbReference>
<feature type="binding site" evidence="18">
    <location>
        <position position="149"/>
    </location>
    <ligand>
        <name>NAD(+)</name>
        <dbReference type="ChEBI" id="CHEBI:57540"/>
    </ligand>
</feature>
<keyword evidence="9 18" id="KW-0963">Cytoplasm</keyword>
<comment type="subcellular location">
    <subcellularLocation>
        <location evidence="4 18">Cytoplasm</location>
    </subcellularLocation>
</comment>
<dbReference type="InterPro" id="IPR030963">
    <property type="entry name" value="DHQ_synth_fam"/>
</dbReference>
<keyword evidence="19" id="KW-0812">Transmembrane</keyword>
<protein>
    <recommendedName>
        <fullName evidence="8 18">3-dehydroquinate synthase</fullName>
        <shortName evidence="18">DHQS</shortName>
        <ecNumber evidence="7 18">4.2.3.4</ecNumber>
    </recommendedName>
</protein>
<dbReference type="Pfam" id="PF24621">
    <property type="entry name" value="DHQS_C"/>
    <property type="match status" value="1"/>
</dbReference>
<name>A0A1F7F0S1_UNCRA</name>
<dbReference type="Pfam" id="PF01761">
    <property type="entry name" value="DHQ_synthase"/>
    <property type="match status" value="1"/>
</dbReference>
<keyword evidence="19" id="KW-0472">Membrane</keyword>
<organism evidence="22 23">
    <name type="scientific">Candidatus Raymondbacteria bacterium RIFOXYD12_FULL_49_13</name>
    <dbReference type="NCBI Taxonomy" id="1817890"/>
    <lineage>
        <taxon>Bacteria</taxon>
        <taxon>Raymondiibacteriota</taxon>
    </lineage>
</organism>
<evidence type="ECO:0000259" key="21">
    <source>
        <dbReference type="Pfam" id="PF24621"/>
    </source>
</evidence>
<comment type="cofactor">
    <cofactor evidence="18">
        <name>Co(2+)</name>
        <dbReference type="ChEBI" id="CHEBI:48828"/>
    </cofactor>
    <cofactor evidence="18">
        <name>Zn(2+)</name>
        <dbReference type="ChEBI" id="CHEBI:29105"/>
    </cofactor>
    <text evidence="18">Binds 1 divalent metal cation per subunit. Can use either Co(2+) or Zn(2+).</text>
</comment>
<feature type="transmembrane region" description="Helical" evidence="19">
    <location>
        <begin position="96"/>
        <end position="117"/>
    </location>
</feature>
<dbReference type="Proteomes" id="UP000179243">
    <property type="component" value="Unassembled WGS sequence"/>
</dbReference>
<evidence type="ECO:0000256" key="9">
    <source>
        <dbReference type="ARBA" id="ARBA00022490"/>
    </source>
</evidence>
<dbReference type="GO" id="GO:0046872">
    <property type="term" value="F:metal ion binding"/>
    <property type="evidence" value="ECO:0007669"/>
    <property type="project" value="UniProtKB-KW"/>
</dbReference>
<feature type="binding site" evidence="18">
    <location>
        <begin position="167"/>
        <end position="170"/>
    </location>
    <ligand>
        <name>NAD(+)</name>
        <dbReference type="ChEBI" id="CHEBI:57540"/>
    </ligand>
</feature>
<feature type="binding site" evidence="18">
    <location>
        <position position="140"/>
    </location>
    <ligand>
        <name>NAD(+)</name>
        <dbReference type="ChEBI" id="CHEBI:57540"/>
    </ligand>
</feature>
<evidence type="ECO:0000256" key="7">
    <source>
        <dbReference type="ARBA" id="ARBA00013031"/>
    </source>
</evidence>
<evidence type="ECO:0000256" key="18">
    <source>
        <dbReference type="HAMAP-Rule" id="MF_00110"/>
    </source>
</evidence>
<feature type="binding site" evidence="18">
    <location>
        <begin position="103"/>
        <end position="107"/>
    </location>
    <ligand>
        <name>NAD(+)</name>
        <dbReference type="ChEBI" id="CHEBI:57540"/>
    </ligand>
</feature>
<dbReference type="GO" id="GO:0005737">
    <property type="term" value="C:cytoplasm"/>
    <property type="evidence" value="ECO:0007669"/>
    <property type="project" value="UniProtKB-SubCell"/>
</dbReference>
<proteinExistence type="inferred from homology"/>
<evidence type="ECO:0000256" key="4">
    <source>
        <dbReference type="ARBA" id="ARBA00004496"/>
    </source>
</evidence>
<feature type="domain" description="3-dehydroquinate synthase N-terminal" evidence="20">
    <location>
        <begin position="66"/>
        <end position="177"/>
    </location>
</feature>
<comment type="caution">
    <text evidence="18">Lacks conserved residue(s) required for the propagation of feature annotation.</text>
</comment>
<gene>
    <name evidence="18" type="primary">aroB</name>
    <name evidence="22" type="ORF">A2519_22195</name>
</gene>
<dbReference type="Gene3D" id="3.40.50.1970">
    <property type="match status" value="1"/>
</dbReference>
<evidence type="ECO:0000256" key="13">
    <source>
        <dbReference type="ARBA" id="ARBA00022833"/>
    </source>
</evidence>
<dbReference type="InterPro" id="IPR030960">
    <property type="entry name" value="DHQS/DOIS_N"/>
</dbReference>
<evidence type="ECO:0000256" key="16">
    <source>
        <dbReference type="ARBA" id="ARBA00023239"/>
    </source>
</evidence>
<keyword evidence="10 18" id="KW-0028">Amino-acid biosynthesis</keyword>
<keyword evidence="12 18" id="KW-0547">Nucleotide-binding</keyword>
<evidence type="ECO:0000256" key="1">
    <source>
        <dbReference type="ARBA" id="ARBA00001393"/>
    </source>
</evidence>
<comment type="similarity">
    <text evidence="6 18">Belongs to the sugar phosphate cyclases superfamily. Dehydroquinate synthase family.</text>
</comment>
<accession>A0A1F7F0S1</accession>
<keyword evidence="16 18" id="KW-0456">Lyase</keyword>
<evidence type="ECO:0000256" key="14">
    <source>
        <dbReference type="ARBA" id="ARBA00023027"/>
    </source>
</evidence>
<evidence type="ECO:0000256" key="6">
    <source>
        <dbReference type="ARBA" id="ARBA00005412"/>
    </source>
</evidence>
<reference evidence="22 23" key="1">
    <citation type="journal article" date="2016" name="Nat. Commun.">
        <title>Thousands of microbial genomes shed light on interconnected biogeochemical processes in an aquifer system.</title>
        <authorList>
            <person name="Anantharaman K."/>
            <person name="Brown C.T."/>
            <person name="Hug L.A."/>
            <person name="Sharon I."/>
            <person name="Castelle C.J."/>
            <person name="Probst A.J."/>
            <person name="Thomas B.C."/>
            <person name="Singh A."/>
            <person name="Wilkins M.J."/>
            <person name="Karaoz U."/>
            <person name="Brodie E.L."/>
            <person name="Williams K.H."/>
            <person name="Hubbard S.S."/>
            <person name="Banfield J.F."/>
        </authorList>
    </citation>
    <scope>NUCLEOTIDE SEQUENCE [LARGE SCALE GENOMIC DNA]</scope>
</reference>
<keyword evidence="19" id="KW-1133">Transmembrane helix</keyword>
<dbReference type="GO" id="GO:0009073">
    <property type="term" value="P:aromatic amino acid family biosynthetic process"/>
    <property type="evidence" value="ECO:0007669"/>
    <property type="project" value="UniProtKB-KW"/>
</dbReference>
<keyword evidence="15 18" id="KW-0057">Aromatic amino acid biosynthesis</keyword>
<evidence type="ECO:0000256" key="12">
    <source>
        <dbReference type="ARBA" id="ARBA00022741"/>
    </source>
</evidence>
<dbReference type="InterPro" id="IPR016037">
    <property type="entry name" value="DHQ_synth_AroB"/>
</dbReference>
<evidence type="ECO:0000256" key="5">
    <source>
        <dbReference type="ARBA" id="ARBA00004661"/>
    </source>
</evidence>
<evidence type="ECO:0000313" key="23">
    <source>
        <dbReference type="Proteomes" id="UP000179243"/>
    </source>
</evidence>
<comment type="catalytic activity">
    <reaction evidence="1 18">
        <text>7-phospho-2-dehydro-3-deoxy-D-arabino-heptonate = 3-dehydroquinate + phosphate</text>
        <dbReference type="Rhea" id="RHEA:21968"/>
        <dbReference type="ChEBI" id="CHEBI:32364"/>
        <dbReference type="ChEBI" id="CHEBI:43474"/>
        <dbReference type="ChEBI" id="CHEBI:58394"/>
        <dbReference type="EC" id="4.2.3.4"/>
    </reaction>
</comment>
<evidence type="ECO:0000256" key="11">
    <source>
        <dbReference type="ARBA" id="ARBA00022723"/>
    </source>
</evidence>
<comment type="cofactor">
    <cofactor evidence="3">
        <name>Zn(2+)</name>
        <dbReference type="ChEBI" id="CHEBI:29105"/>
    </cofactor>
</comment>
<dbReference type="PIRSF" id="PIRSF001455">
    <property type="entry name" value="DHQ_synth"/>
    <property type="match status" value="1"/>
</dbReference>
<dbReference type="CDD" id="cd08195">
    <property type="entry name" value="DHQS"/>
    <property type="match status" value="1"/>
</dbReference>
<dbReference type="EC" id="4.2.3.4" evidence="7 18"/>
<comment type="cofactor">
    <cofactor evidence="2 18">
        <name>NAD(+)</name>
        <dbReference type="ChEBI" id="CHEBI:57540"/>
    </cofactor>
</comment>
<dbReference type="GO" id="GO:0008652">
    <property type="term" value="P:amino acid biosynthetic process"/>
    <property type="evidence" value="ECO:0007669"/>
    <property type="project" value="UniProtKB-KW"/>
</dbReference>
<dbReference type="NCBIfam" id="TIGR01357">
    <property type="entry name" value="aroB"/>
    <property type="match status" value="1"/>
</dbReference>
<dbReference type="SUPFAM" id="SSF56796">
    <property type="entry name" value="Dehydroquinate synthase-like"/>
    <property type="match status" value="1"/>
</dbReference>
<dbReference type="GO" id="GO:0003856">
    <property type="term" value="F:3-dehydroquinate synthase activity"/>
    <property type="evidence" value="ECO:0007669"/>
    <property type="project" value="UniProtKB-UniRule"/>
</dbReference>
<keyword evidence="11 18" id="KW-0479">Metal-binding</keyword>
<dbReference type="GO" id="GO:0000166">
    <property type="term" value="F:nucleotide binding"/>
    <property type="evidence" value="ECO:0007669"/>
    <property type="project" value="UniProtKB-KW"/>
</dbReference>
<evidence type="ECO:0000313" key="22">
    <source>
        <dbReference type="EMBL" id="OGK00086.1"/>
    </source>
</evidence>
<dbReference type="GO" id="GO:0009423">
    <property type="term" value="P:chorismate biosynthetic process"/>
    <property type="evidence" value="ECO:0007669"/>
    <property type="project" value="UniProtKB-UniRule"/>
</dbReference>
<feature type="domain" description="3-dehydroquinate synthase C-terminal" evidence="21">
    <location>
        <begin position="179"/>
        <end position="321"/>
    </location>
</feature>
<sequence length="358" mass="39085">MRKIQVHLKDHSYDILVASGLSRKLPELIRPFRRQGKTLVLSDTTVHRLHAPVFAKLKNADTHFFFIKPGETSKTLKTIEQILSFMLKNRFDRSSLLVAVGGGVVGDMGGFAASLFMRGIPYIQVPTNLLSQVDSSVGGKTGVNHALGKNLIGSFYQPKAVFIDPEFLKTLSNKEFQNGFAEVIKHGIIRDKKLFLVLEKNLCRIFKRDPALLSLIVAENCAIKAAVVSCDEKEQGLRAILNFGHTFGHAIETLTRYRTYSHGEAVMLGMKAATLCAASLNLVPLTHASRILALLIQSGMPEKAQLAPAAVYNAMFLDKKVRGNKLLLVLPTAIGSGTQINSPEKAAVLAGIRAITDG</sequence>
<dbReference type="FunFam" id="3.40.50.1970:FF:000007">
    <property type="entry name" value="Pentafunctional AROM polypeptide"/>
    <property type="match status" value="1"/>
</dbReference>
<dbReference type="EMBL" id="MFYX01000155">
    <property type="protein sequence ID" value="OGK00086.1"/>
    <property type="molecule type" value="Genomic_DNA"/>
</dbReference>
<evidence type="ECO:0000256" key="8">
    <source>
        <dbReference type="ARBA" id="ARBA00017684"/>
    </source>
</evidence>
<evidence type="ECO:0000256" key="15">
    <source>
        <dbReference type="ARBA" id="ARBA00023141"/>
    </source>
</evidence>
<evidence type="ECO:0000256" key="3">
    <source>
        <dbReference type="ARBA" id="ARBA00001947"/>
    </source>
</evidence>
<dbReference type="AlphaFoldDB" id="A0A1F7F0S1"/>
<evidence type="ECO:0000256" key="2">
    <source>
        <dbReference type="ARBA" id="ARBA00001911"/>
    </source>
</evidence>
<dbReference type="HAMAP" id="MF_00110">
    <property type="entry name" value="DHQ_synthase"/>
    <property type="match status" value="1"/>
</dbReference>
<feature type="binding site" evidence="18">
    <location>
        <position position="262"/>
    </location>
    <ligand>
        <name>Zn(2+)</name>
        <dbReference type="ChEBI" id="CHEBI:29105"/>
    </ligand>
</feature>
<evidence type="ECO:0000256" key="10">
    <source>
        <dbReference type="ARBA" id="ARBA00022605"/>
    </source>
</evidence>
<comment type="function">
    <text evidence="18">Catalyzes the conversion of 3-deoxy-D-arabino-heptulosonate 7-phosphate (DAHP) to dehydroquinate (DHQ).</text>
</comment>
<comment type="caution">
    <text evidence="22">The sequence shown here is derived from an EMBL/GenBank/DDBJ whole genome shotgun (WGS) entry which is preliminary data.</text>
</comment>
<evidence type="ECO:0000259" key="20">
    <source>
        <dbReference type="Pfam" id="PF01761"/>
    </source>
</evidence>
<comment type="pathway">
    <text evidence="5 18">Metabolic intermediate biosynthesis; chorismate biosynthesis; chorismate from D-erythrose 4-phosphate and phosphoenolpyruvate: step 2/7.</text>
</comment>